<dbReference type="Pfam" id="PF13360">
    <property type="entry name" value="PQQ_2"/>
    <property type="match status" value="2"/>
</dbReference>
<dbReference type="Proteomes" id="UP000008630">
    <property type="component" value="Chromosome"/>
</dbReference>
<dbReference type="InterPro" id="IPR015943">
    <property type="entry name" value="WD40/YVTN_repeat-like_dom_sf"/>
</dbReference>
<dbReference type="KEGG" id="bhl:Bache_0394"/>
<dbReference type="Gene3D" id="3.60.21.10">
    <property type="match status" value="1"/>
</dbReference>
<dbReference type="InterPro" id="IPR013783">
    <property type="entry name" value="Ig-like_fold"/>
</dbReference>
<dbReference type="Pfam" id="PF25275">
    <property type="entry name" value="Golvesin_C"/>
    <property type="match status" value="1"/>
</dbReference>
<name>E6SUY5_BACT6</name>
<evidence type="ECO:0000313" key="2">
    <source>
        <dbReference type="EMBL" id="ADV42421.1"/>
    </source>
</evidence>
<dbReference type="eggNOG" id="COG0860">
    <property type="taxonomic scope" value="Bacteria"/>
</dbReference>
<evidence type="ECO:0000313" key="3">
    <source>
        <dbReference type="Proteomes" id="UP000008630"/>
    </source>
</evidence>
<dbReference type="RefSeq" id="WP_013546038.1">
    <property type="nucleotide sequence ID" value="NC_014933.1"/>
</dbReference>
<dbReference type="eggNOG" id="COG1409">
    <property type="taxonomic scope" value="Bacteria"/>
</dbReference>
<dbReference type="SMART" id="SM00564">
    <property type="entry name" value="PQQ"/>
    <property type="match status" value="6"/>
</dbReference>
<dbReference type="InterPro" id="IPR002372">
    <property type="entry name" value="PQQ_rpt_dom"/>
</dbReference>
<gene>
    <name evidence="2" type="ordered locus">Bache_0394</name>
</gene>
<dbReference type="CDD" id="cd00063">
    <property type="entry name" value="FN3"/>
    <property type="match status" value="1"/>
</dbReference>
<sequence length="1601" mass="178006">MNVRPLFFISLLGASLLPQTGGAGELPTEIRREIGRFLDATARKEISVGRIDIDSVAIEGNTLQLFANMNCAYIPFREDNVAQIYRGVSSLLPAEFAKYKLQIRTNKRSIEELIPQALRKKKDKKTKTFRHAATKPLVTDISTPYIPTNGLHNRHIALWQSHGYYYEPKLARWEWQRARIFQTVEDLYTQSYVLPFLVPMLENAGANVLLPRERDCQTAEIIIDNDGSPDSRSIYTENAAGKRWTQGNGKGFAQLRSQYINFENPFKEGTYRSIETIRKGKESTAEWIPEIPAAGRYAIYVSYQTLPNSTDDALYTVYHKGGVTQFKVNQQMGGGTWIYLGTFGFDAGKGNGHKVTLSNRSAKAGQTVTADAVKIGGGMGNIARRISDAGTKTDYPYETSAYPRFCEAARYWLQWAGIPDSIYSESRGKNDYTDDYKCRGLWVNYLAGGSAANPADKGLNIPVDMAFAFHSDAGTTLNDSIIGTLGIYCTNAYNEMFANGASRYLSHDLTDLIQSNIVRDIRSLYEPRWTRRGMWNQSYYEARVPRVPTMLLELLSHQNFADMRYGLDPRFRFTVSRAIYKGMLQFLCSQHNMDYAVQPLPVDHMSLRMIGEDEVELTWQPVPDPLEPTATAEKYIVYTRIGDGDFDNGILVDKNSYRTALPSGMVCSYKVTAVNKGGESFPSEILSAGRAVNAKGTVLVINGFDRISAPADFVAPAPADTLLAGFLDDVDHGVPYVKDISYIGKMKEFRRSVPWMDDDASGFGDSYGNYENRIIAGNTFDYPAIHGAAILKAGYSFVSGSDEAVEDGQVSLNDYKYTDLILGKECQTKMGRGGAVPLEFKTFSKPMQKAVTAYCNRGGNIFVSGAYVGTDLWDNRLADAEEADKEFATGVLKYKWRAGQAATTGKVKCVASPFTALAGDYSYHNELNPDSYAVESPDAIEPSDKEAYTIMRYSENNLSAGVAYSGAYKTCVLGFPFESVRSESEREALMGAVLNFFNENRDNHPQVFRFAQLTDLHLSPYNPNPTEDLLRSVAQINATDSIDFVLVTGDLTEEGDRATMKKVKSCLDLLKVPYYTVLGNHETKWSDSGCTAFGEIFGSERFEFEHKGILFLGFNSGPLMRMAYGHVVPQDIRWMTEKMEKAGKDKPVILVTHYPLTEGDVDNWYEVTDAVRPYNVRLFIGGHYHSNRNLCYDGIPGILMRSNLRDKEGKPGYGIYEVADDSIRVYARRIGEPGEQWAAFSLTKPYYDHGGRAEKYPDFSVNNEFPEVKEQWIVQTGAGIYCSPAVYGDKVFVGDDMGRLTAYALKSGKQQWSFGTGRRIVGTPAASQGIVVFGSADRNIYGLDARNGNLLWKVEAAEPVLGATTIVDGIAYIGASDHVFRAINIHTGKVIWACAGIRGYIETKPLVTEDKVIFGAWDNTLYALNKTDGKELWRWTGGLTRMHFSPAAVWPVAANGKVFITDPQRAMTAIDIKTGDTVWRTFRSAVRETIGLSEDGERVYSKTMNDSIVCYSAMENTPQELWASDVGFGYEHAPSMQVEKGGVMFGSTKEGLIFALEGKTGKVLWKHKTGNSLISTVVPLNRQEILFTATSGEVGLLRANQ</sequence>
<dbReference type="InterPro" id="IPR011047">
    <property type="entry name" value="Quinoprotein_ADH-like_sf"/>
</dbReference>
<protein>
    <submittedName>
        <fullName evidence="2">Metallophosphoesterase</fullName>
    </submittedName>
</protein>
<dbReference type="PANTHER" id="PTHR34512">
    <property type="entry name" value="CELL SURFACE PROTEIN"/>
    <property type="match status" value="1"/>
</dbReference>
<feature type="domain" description="Fibronectin type-III" evidence="1">
    <location>
        <begin position="601"/>
        <end position="694"/>
    </location>
</feature>
<dbReference type="SUPFAM" id="SSF49265">
    <property type="entry name" value="Fibronectin type III"/>
    <property type="match status" value="1"/>
</dbReference>
<dbReference type="eggNOG" id="COG1520">
    <property type="taxonomic scope" value="Bacteria"/>
</dbReference>
<dbReference type="InterPro" id="IPR018391">
    <property type="entry name" value="PQQ_b-propeller_rpt"/>
</dbReference>
<dbReference type="InterPro" id="IPR003961">
    <property type="entry name" value="FN3_dom"/>
</dbReference>
<dbReference type="Pfam" id="PF00149">
    <property type="entry name" value="Metallophos"/>
    <property type="match status" value="1"/>
</dbReference>
<dbReference type="Gene3D" id="2.60.40.10">
    <property type="entry name" value="Immunoglobulins"/>
    <property type="match status" value="1"/>
</dbReference>
<keyword evidence="3" id="KW-1185">Reference proteome</keyword>
<dbReference type="PANTHER" id="PTHR34512:SF30">
    <property type="entry name" value="OUTER MEMBRANE PROTEIN ASSEMBLY FACTOR BAMB"/>
    <property type="match status" value="1"/>
</dbReference>
<reference key="1">
    <citation type="submission" date="2010-11" db="EMBL/GenBank/DDBJ databases">
        <title>The complete genome of Bacteroides helcogenes P 36-108.</title>
        <authorList>
            <consortium name="US DOE Joint Genome Institute (JGI-PGF)"/>
            <person name="Lucas S."/>
            <person name="Copeland A."/>
            <person name="Lapidus A."/>
            <person name="Bruce D."/>
            <person name="Goodwin L."/>
            <person name="Pitluck S."/>
            <person name="Kyrpides N."/>
            <person name="Mavromatis K."/>
            <person name="Ivanova N."/>
            <person name="Zeytun A."/>
            <person name="Brettin T."/>
            <person name="Detter J.C."/>
            <person name="Tapia R."/>
            <person name="Han C."/>
            <person name="Land M."/>
            <person name="Hauser L."/>
            <person name="Markowitz V."/>
            <person name="Cheng J.-F."/>
            <person name="Hugenholtz P."/>
            <person name="Woyke T."/>
            <person name="Wu D."/>
            <person name="Gronow S."/>
            <person name="Wellnitz S."/>
            <person name="Brambilla E."/>
            <person name="Klenk H.-P."/>
            <person name="Eisen J.A."/>
        </authorList>
    </citation>
    <scope>NUCLEOTIDE SEQUENCE</scope>
    <source>
        <strain>P 36-108</strain>
    </source>
</reference>
<accession>E6SUY5</accession>
<dbReference type="PROSITE" id="PS50853">
    <property type="entry name" value="FN3"/>
    <property type="match status" value="1"/>
</dbReference>
<dbReference type="SUPFAM" id="SSF53187">
    <property type="entry name" value="Zn-dependent exopeptidases"/>
    <property type="match status" value="1"/>
</dbReference>
<dbReference type="EMBL" id="CP002352">
    <property type="protein sequence ID" value="ADV42421.1"/>
    <property type="molecule type" value="Genomic_DNA"/>
</dbReference>
<dbReference type="InterPro" id="IPR033803">
    <property type="entry name" value="CBD-like_Golvesin-Xly"/>
</dbReference>
<dbReference type="Gene3D" id="2.130.10.10">
    <property type="entry name" value="YVTN repeat-like/Quinoprotein amine dehydrogenase"/>
    <property type="match status" value="1"/>
</dbReference>
<dbReference type="InterPro" id="IPR004843">
    <property type="entry name" value="Calcineurin-like_PHP"/>
</dbReference>
<dbReference type="STRING" id="693979.Bache_0394"/>
<proteinExistence type="predicted"/>
<dbReference type="GO" id="GO:0016787">
    <property type="term" value="F:hydrolase activity"/>
    <property type="evidence" value="ECO:0007669"/>
    <property type="project" value="InterPro"/>
</dbReference>
<dbReference type="HOGENOM" id="CLU_244269_0_0_10"/>
<dbReference type="InterPro" id="IPR036116">
    <property type="entry name" value="FN3_sf"/>
</dbReference>
<dbReference type="Gene3D" id="3.40.630.40">
    <property type="entry name" value="Zn-dependent exopeptidases"/>
    <property type="match status" value="1"/>
</dbReference>
<dbReference type="SUPFAM" id="SSF56300">
    <property type="entry name" value="Metallo-dependent phosphatases"/>
    <property type="match status" value="1"/>
</dbReference>
<reference evidence="2 3" key="2">
    <citation type="journal article" date="2011" name="Stand. Genomic Sci.">
        <title>Complete genome sequence of Bacteroides helcogenes type strain (P 36-108).</title>
        <authorList>
            <person name="Pati A."/>
            <person name="Gronow S."/>
            <person name="Zeytun A."/>
            <person name="Lapidus A."/>
            <person name="Nolan M."/>
            <person name="Hammon N."/>
            <person name="Deshpande S."/>
            <person name="Cheng J.F."/>
            <person name="Tapia R."/>
            <person name="Han C."/>
            <person name="Goodwin L."/>
            <person name="Pitluck S."/>
            <person name="Liolios K."/>
            <person name="Pagani I."/>
            <person name="Ivanova N."/>
            <person name="Mavromatis K."/>
            <person name="Chen A."/>
            <person name="Palaniappan K."/>
            <person name="Land M."/>
            <person name="Hauser L."/>
            <person name="Chang Y.J."/>
            <person name="Jeffries C.D."/>
            <person name="Detter J.C."/>
            <person name="Brambilla E."/>
            <person name="Rohde M."/>
            <person name="Goker M."/>
            <person name="Woyke T."/>
            <person name="Bristow J."/>
            <person name="Eisen J.A."/>
            <person name="Markowitz V."/>
            <person name="Hugenholtz P."/>
            <person name="Kyrpides N.C."/>
            <person name="Klenk H.P."/>
            <person name="Lucas S."/>
        </authorList>
    </citation>
    <scope>NUCLEOTIDE SEQUENCE [LARGE SCALE GENOMIC DNA]</scope>
    <source>
        <strain evidence="3">ATCC 35417 / DSM 20613 / JCM 6297 / CCUG 15421 / P 36-108</strain>
    </source>
</reference>
<organism evidence="2 3">
    <name type="scientific">Bacteroides helcogenes (strain ATCC 35417 / DSM 20613 / JCM 6297 / CCUG 15421 / P 36-108)</name>
    <dbReference type="NCBI Taxonomy" id="693979"/>
    <lineage>
        <taxon>Bacteria</taxon>
        <taxon>Pseudomonadati</taxon>
        <taxon>Bacteroidota</taxon>
        <taxon>Bacteroidia</taxon>
        <taxon>Bacteroidales</taxon>
        <taxon>Bacteroidaceae</taxon>
        <taxon>Bacteroides</taxon>
    </lineage>
</organism>
<evidence type="ECO:0000259" key="1">
    <source>
        <dbReference type="PROSITE" id="PS50853"/>
    </source>
</evidence>
<dbReference type="SUPFAM" id="SSF50998">
    <property type="entry name" value="Quinoprotein alcohol dehydrogenase-like"/>
    <property type="match status" value="1"/>
</dbReference>
<dbReference type="InterPro" id="IPR029052">
    <property type="entry name" value="Metallo-depent_PP-like"/>
</dbReference>